<feature type="region of interest" description="Disordered" evidence="1">
    <location>
        <begin position="291"/>
        <end position="371"/>
    </location>
</feature>
<reference evidence="2 3" key="1">
    <citation type="submission" date="2019-07" db="EMBL/GenBank/DDBJ databases">
        <title>De Novo Assembly of kiwifruit Actinidia rufa.</title>
        <authorList>
            <person name="Sugita-Konishi S."/>
            <person name="Sato K."/>
            <person name="Mori E."/>
            <person name="Abe Y."/>
            <person name="Kisaki G."/>
            <person name="Hamano K."/>
            <person name="Suezawa K."/>
            <person name="Otani M."/>
            <person name="Fukuda T."/>
            <person name="Manabe T."/>
            <person name="Gomi K."/>
            <person name="Tabuchi M."/>
            <person name="Akimitsu K."/>
            <person name="Kataoka I."/>
        </authorList>
    </citation>
    <scope>NUCLEOTIDE SEQUENCE [LARGE SCALE GENOMIC DNA]</scope>
    <source>
        <strain evidence="3">cv. Fuchu</strain>
    </source>
</reference>
<evidence type="ECO:0000313" key="3">
    <source>
        <dbReference type="Proteomes" id="UP000585474"/>
    </source>
</evidence>
<gene>
    <name evidence="2" type="ORF">Acr_26g0000680</name>
</gene>
<protein>
    <submittedName>
        <fullName evidence="2">Uncharacterized protein</fullName>
    </submittedName>
</protein>
<sequence length="578" mass="63160">MIAGFWRDLVEILSTLPRPWARREQYPSSWRADEHSGGGSGELNGDDLAKFHGFVSPRSRGFGDKQPPKRSWAISSGAELNALRDTYSFPSGVQIRLPDEGETITSTRPGEPSSFPMPGEALLALWRCGGCIDIPSPYPSLGTYLASIVILNRTKADCTSRRETRNFCSEDTPATASRTAGDHLPSREALSSSSDVGESRNPHEQARRESPSRDDSIVCLGSFRTELRRLLPHIPDLTLLRWTGGKGSGFHIRQLFECSELESLIGILLGFEPTLMSKRVSFKKIGKKLGKAAGASSGTPIPAKGVVIGDKRPGESITSSPSKKSKADDGSKGKGVIIGPEGKKKASSSSKSFGRSNRRSFTPQGRDLSSSRCCSGPHAFYLGQPVCCREVCAGGDSPSRQGEGGQAHLGSNGDEAFPRDQSAGRLESRHLFRRGELLQWKLKLLASRSWPPILNSNWLNPVLREQQALEELAKVKGDRDSLADHLGKSGALVNELREALNKAKESAVEEFKSSSEFMVAVEDAASKYFGEGFDFCKVQLRRHHPDLAIDLEGTVVDQDLLAEQDEAAEERERERKSR</sequence>
<feature type="region of interest" description="Disordered" evidence="1">
    <location>
        <begin position="162"/>
        <end position="213"/>
    </location>
</feature>
<organism evidence="2 3">
    <name type="scientific">Actinidia rufa</name>
    <dbReference type="NCBI Taxonomy" id="165716"/>
    <lineage>
        <taxon>Eukaryota</taxon>
        <taxon>Viridiplantae</taxon>
        <taxon>Streptophyta</taxon>
        <taxon>Embryophyta</taxon>
        <taxon>Tracheophyta</taxon>
        <taxon>Spermatophyta</taxon>
        <taxon>Magnoliopsida</taxon>
        <taxon>eudicotyledons</taxon>
        <taxon>Gunneridae</taxon>
        <taxon>Pentapetalae</taxon>
        <taxon>asterids</taxon>
        <taxon>Ericales</taxon>
        <taxon>Actinidiaceae</taxon>
        <taxon>Actinidia</taxon>
    </lineage>
</organism>
<feature type="compositionally biased region" description="Polar residues" evidence="1">
    <location>
        <begin position="166"/>
        <end position="178"/>
    </location>
</feature>
<evidence type="ECO:0000313" key="2">
    <source>
        <dbReference type="EMBL" id="GFZ16798.1"/>
    </source>
</evidence>
<evidence type="ECO:0000256" key="1">
    <source>
        <dbReference type="SAM" id="MobiDB-lite"/>
    </source>
</evidence>
<dbReference type="EMBL" id="BJWL01000026">
    <property type="protein sequence ID" value="GFZ16798.1"/>
    <property type="molecule type" value="Genomic_DNA"/>
</dbReference>
<name>A0A7J0H1B2_9ERIC</name>
<feature type="compositionally biased region" description="Polar residues" evidence="1">
    <location>
        <begin position="361"/>
        <end position="371"/>
    </location>
</feature>
<accession>A0A7J0H1B2</accession>
<dbReference type="AlphaFoldDB" id="A0A7J0H1B2"/>
<dbReference type="Proteomes" id="UP000585474">
    <property type="component" value="Unassembled WGS sequence"/>
</dbReference>
<proteinExistence type="predicted"/>
<comment type="caution">
    <text evidence="2">The sequence shown here is derived from an EMBL/GenBank/DDBJ whole genome shotgun (WGS) entry which is preliminary data.</text>
</comment>
<keyword evidence="3" id="KW-1185">Reference proteome</keyword>
<feature type="compositionally biased region" description="Basic and acidic residues" evidence="1">
    <location>
        <begin position="197"/>
        <end position="213"/>
    </location>
</feature>
<feature type="region of interest" description="Disordered" evidence="1">
    <location>
        <begin position="397"/>
        <end position="422"/>
    </location>
</feature>